<accession>A0AAD4MF11</accession>
<reference evidence="2" key="1">
    <citation type="submission" date="2022-01" db="EMBL/GenBank/DDBJ databases">
        <title>Genome Sequence Resource for Two Populations of Ditylenchus destructor, the Migratory Endoparasitic Phytonematode.</title>
        <authorList>
            <person name="Zhang H."/>
            <person name="Lin R."/>
            <person name="Xie B."/>
        </authorList>
    </citation>
    <scope>NUCLEOTIDE SEQUENCE</scope>
    <source>
        <strain evidence="2">BazhouSP</strain>
    </source>
</reference>
<dbReference type="Proteomes" id="UP001201812">
    <property type="component" value="Unassembled WGS sequence"/>
</dbReference>
<evidence type="ECO:0000256" key="1">
    <source>
        <dbReference type="SAM" id="MobiDB-lite"/>
    </source>
</evidence>
<organism evidence="2 3">
    <name type="scientific">Ditylenchus destructor</name>
    <dbReference type="NCBI Taxonomy" id="166010"/>
    <lineage>
        <taxon>Eukaryota</taxon>
        <taxon>Metazoa</taxon>
        <taxon>Ecdysozoa</taxon>
        <taxon>Nematoda</taxon>
        <taxon>Chromadorea</taxon>
        <taxon>Rhabditida</taxon>
        <taxon>Tylenchina</taxon>
        <taxon>Tylenchomorpha</taxon>
        <taxon>Sphaerularioidea</taxon>
        <taxon>Anguinidae</taxon>
        <taxon>Anguininae</taxon>
        <taxon>Ditylenchus</taxon>
    </lineage>
</organism>
<evidence type="ECO:0000313" key="2">
    <source>
        <dbReference type="EMBL" id="KAI1692152.1"/>
    </source>
</evidence>
<feature type="compositionally biased region" description="Polar residues" evidence="1">
    <location>
        <begin position="72"/>
        <end position="85"/>
    </location>
</feature>
<comment type="caution">
    <text evidence="2">The sequence shown here is derived from an EMBL/GenBank/DDBJ whole genome shotgun (WGS) entry which is preliminary data.</text>
</comment>
<dbReference type="AlphaFoldDB" id="A0AAD4MF11"/>
<dbReference type="EMBL" id="JAKKPZ010000816">
    <property type="protein sequence ID" value="KAI1692152.1"/>
    <property type="molecule type" value="Genomic_DNA"/>
</dbReference>
<proteinExistence type="predicted"/>
<feature type="region of interest" description="Disordered" evidence="1">
    <location>
        <begin position="69"/>
        <end position="90"/>
    </location>
</feature>
<sequence length="147" mass="17026">MNETSTIKVIGRNNTVTYIDNLDGIAWSSGEVKRHNPESVIQINDDPVPTTDEPNLDGLAWDSEIVKRKDAQVSSNESNPTTPEPNQDGLAWVYEDYDSPKREQFQWSKLFLWSDQFLWFDRLGIAFDQHRELMRDTVEKVHSLDNE</sequence>
<name>A0AAD4MF11_9BILA</name>
<evidence type="ECO:0000313" key="3">
    <source>
        <dbReference type="Proteomes" id="UP001201812"/>
    </source>
</evidence>
<gene>
    <name evidence="2" type="ORF">DdX_21411</name>
</gene>
<protein>
    <submittedName>
        <fullName evidence="2">Uncharacterized protein</fullName>
    </submittedName>
</protein>
<keyword evidence="3" id="KW-1185">Reference proteome</keyword>